<evidence type="ECO:0000256" key="3">
    <source>
        <dbReference type="ARBA" id="ARBA00023134"/>
    </source>
</evidence>
<organism evidence="5 6">
    <name type="scientific">Channa striata</name>
    <name type="common">Snakehead murrel</name>
    <name type="synonym">Ophicephalus striatus</name>
    <dbReference type="NCBI Taxonomy" id="64152"/>
    <lineage>
        <taxon>Eukaryota</taxon>
        <taxon>Metazoa</taxon>
        <taxon>Chordata</taxon>
        <taxon>Craniata</taxon>
        <taxon>Vertebrata</taxon>
        <taxon>Euteleostomi</taxon>
        <taxon>Actinopterygii</taxon>
        <taxon>Neopterygii</taxon>
        <taxon>Teleostei</taxon>
        <taxon>Neoteleostei</taxon>
        <taxon>Acanthomorphata</taxon>
        <taxon>Anabantaria</taxon>
        <taxon>Anabantiformes</taxon>
        <taxon>Channoidei</taxon>
        <taxon>Channidae</taxon>
        <taxon>Channa</taxon>
    </lineage>
</organism>
<evidence type="ECO:0000313" key="6">
    <source>
        <dbReference type="Proteomes" id="UP001187415"/>
    </source>
</evidence>
<dbReference type="SUPFAM" id="SSF52540">
    <property type="entry name" value="P-loop containing nucleoside triphosphate hydrolases"/>
    <property type="match status" value="2"/>
</dbReference>
<evidence type="ECO:0000313" key="5">
    <source>
        <dbReference type="EMBL" id="KAK2838151.1"/>
    </source>
</evidence>
<dbReference type="Proteomes" id="UP001187415">
    <property type="component" value="Unassembled WGS sequence"/>
</dbReference>
<sequence>MRRRSLELVPPYFSELRLVLLGNSCCERSSVGNFLLGETKFSIEEEPDSCMRVSKQQHESGEWRGKSLTLVKTSAIFTLSVEAVREEMKNCVTLCSPGPNVLLLLVKPSDFTEENRKTLKFILSFLGQDAFKCAMVITTHEGNETSSSVNELLTECGGRHYNLFDNNHEQLMEKIENIVCENKGTFLTFTEETMRPKSEPIKAALNLVVCGRRGSGKTSAAKSILGQTELHSASNSSECIINQGEVCGR</sequence>
<keyword evidence="6" id="KW-1185">Reference proteome</keyword>
<comment type="caution">
    <text evidence="5">The sequence shown here is derived from an EMBL/GenBank/DDBJ whole genome shotgun (WGS) entry which is preliminary data.</text>
</comment>
<keyword evidence="2" id="KW-0547">Nucleotide-binding</keyword>
<dbReference type="PANTHER" id="PTHR10903:SF170">
    <property type="entry name" value="GTPASE IMAP FAMILY MEMBER 7"/>
    <property type="match status" value="1"/>
</dbReference>
<dbReference type="InterPro" id="IPR006703">
    <property type="entry name" value="G_AIG1"/>
</dbReference>
<accession>A0AA88MHV1</accession>
<dbReference type="InterPro" id="IPR045058">
    <property type="entry name" value="GIMA/IAN/Toc"/>
</dbReference>
<dbReference type="InterPro" id="IPR027417">
    <property type="entry name" value="P-loop_NTPase"/>
</dbReference>
<dbReference type="AlphaFoldDB" id="A0AA88MHV1"/>
<gene>
    <name evidence="5" type="ORF">Q5P01_015363</name>
</gene>
<proteinExistence type="inferred from homology"/>
<dbReference type="Gene3D" id="3.40.50.300">
    <property type="entry name" value="P-loop containing nucleotide triphosphate hydrolases"/>
    <property type="match status" value="2"/>
</dbReference>
<feature type="domain" description="AIG1-type G" evidence="4">
    <location>
        <begin position="16"/>
        <end position="188"/>
    </location>
</feature>
<dbReference type="GO" id="GO:0005525">
    <property type="term" value="F:GTP binding"/>
    <property type="evidence" value="ECO:0007669"/>
    <property type="project" value="UniProtKB-KW"/>
</dbReference>
<evidence type="ECO:0000256" key="1">
    <source>
        <dbReference type="ARBA" id="ARBA00008535"/>
    </source>
</evidence>
<comment type="similarity">
    <text evidence="1">Belongs to the TRAFAC class TrmE-Era-EngA-EngB-Septin-like GTPase superfamily. AIG1/Toc34/Toc159-like paraseptin GTPase family. IAN subfamily.</text>
</comment>
<evidence type="ECO:0000259" key="4">
    <source>
        <dbReference type="Pfam" id="PF04548"/>
    </source>
</evidence>
<dbReference type="EMBL" id="JAUPFM010000011">
    <property type="protein sequence ID" value="KAK2838151.1"/>
    <property type="molecule type" value="Genomic_DNA"/>
</dbReference>
<dbReference type="Pfam" id="PF04548">
    <property type="entry name" value="AIG1"/>
    <property type="match status" value="1"/>
</dbReference>
<reference evidence="5" key="1">
    <citation type="submission" date="2023-07" db="EMBL/GenBank/DDBJ databases">
        <title>Chromosome-level Genome Assembly of Striped Snakehead (Channa striata).</title>
        <authorList>
            <person name="Liu H."/>
        </authorList>
    </citation>
    <scope>NUCLEOTIDE SEQUENCE</scope>
    <source>
        <strain evidence="5">Gz</strain>
        <tissue evidence="5">Muscle</tissue>
    </source>
</reference>
<evidence type="ECO:0000256" key="2">
    <source>
        <dbReference type="ARBA" id="ARBA00022741"/>
    </source>
</evidence>
<name>A0AA88MHV1_CHASR</name>
<keyword evidence="3" id="KW-0342">GTP-binding</keyword>
<protein>
    <recommendedName>
        <fullName evidence="4">AIG1-type G domain-containing protein</fullName>
    </recommendedName>
</protein>
<dbReference type="PANTHER" id="PTHR10903">
    <property type="entry name" value="GTPASE, IMAP FAMILY MEMBER-RELATED"/>
    <property type="match status" value="1"/>
</dbReference>